<dbReference type="EMBL" id="JBHTAI010000030">
    <property type="protein sequence ID" value="MFC7153137.1"/>
    <property type="molecule type" value="Genomic_DNA"/>
</dbReference>
<evidence type="ECO:0000256" key="9">
    <source>
        <dbReference type="ARBA" id="ARBA00023136"/>
    </source>
</evidence>
<sequence>MKRKQRMIEIDNVSFQYDDAFEQLSNVSLTVYEGECVVVTGPSGSGKTTLTRMVNGLIPNHYEGRLTGSVRLREQDVSGMAAWDFGRLVGSVFQDSRSQFFAAVVEEEIAFSGENYGMDPAEIRARVDRLAAESQLTALLKQEVHRLSSGEKQKVAVASACLADPELFVMDEPSANLDMAATRQLADRLAALKRSGKTILIAEHRLYYLLPLADRIVYMQDGEIQAEWTPAQLTALAPEEWRRLGLRSPVVRAPSVPAFGGTRAQERLALDRAAIAPGRLKPAVLEDIRFSVGQGEIAAIVGPNGAGKTTLAKTICGLLKERAGTVAMDAQPLKAKDRLRRTWFVLQDSDYQLFSDSVLNELLLTHEREEDAAERAESLLRELDLWAFRDRHPASLSGGQKQRLTFAVGLMNRPELLVLDEPTSGLDGRNMRRVVKLIRQMADTGVTILVITHDYELLFGACDRLLFFQGHRLQADLEITERNGDAVLRLMETLEPIE</sequence>
<keyword evidence="5" id="KW-0677">Repeat</keyword>
<gene>
    <name evidence="12" type="ORF">ACFQMJ_31750</name>
</gene>
<evidence type="ECO:0000256" key="6">
    <source>
        <dbReference type="ARBA" id="ARBA00022741"/>
    </source>
</evidence>
<keyword evidence="4" id="KW-1003">Cell membrane</keyword>
<comment type="function">
    <text evidence="10">Probably part of an ABC transporter complex. Responsible for energy coupling to the transport system.</text>
</comment>
<keyword evidence="9" id="KW-0472">Membrane</keyword>
<protein>
    <submittedName>
        <fullName evidence="12">ABC transporter ATP-binding protein</fullName>
    </submittedName>
</protein>
<dbReference type="CDD" id="cd03225">
    <property type="entry name" value="ABC_cobalt_CbiO_domain1"/>
    <property type="match status" value="1"/>
</dbReference>
<evidence type="ECO:0000256" key="7">
    <source>
        <dbReference type="ARBA" id="ARBA00022840"/>
    </source>
</evidence>
<dbReference type="SMART" id="SM00382">
    <property type="entry name" value="AAA"/>
    <property type="match status" value="2"/>
</dbReference>
<dbReference type="InterPro" id="IPR050095">
    <property type="entry name" value="ECF_ABC_transporter_ATP-bd"/>
</dbReference>
<dbReference type="Pfam" id="PF00005">
    <property type="entry name" value="ABC_tran"/>
    <property type="match status" value="2"/>
</dbReference>
<evidence type="ECO:0000259" key="11">
    <source>
        <dbReference type="PROSITE" id="PS50893"/>
    </source>
</evidence>
<dbReference type="PROSITE" id="PS00211">
    <property type="entry name" value="ABC_TRANSPORTER_1"/>
    <property type="match status" value="1"/>
</dbReference>
<comment type="caution">
    <text evidence="12">The sequence shown here is derived from an EMBL/GenBank/DDBJ whole genome shotgun (WGS) entry which is preliminary data.</text>
</comment>
<evidence type="ECO:0000256" key="4">
    <source>
        <dbReference type="ARBA" id="ARBA00022475"/>
    </source>
</evidence>
<keyword evidence="8" id="KW-1278">Translocase</keyword>
<dbReference type="InterPro" id="IPR017871">
    <property type="entry name" value="ABC_transporter-like_CS"/>
</dbReference>
<dbReference type="Gene3D" id="3.40.50.300">
    <property type="entry name" value="P-loop containing nucleotide triphosphate hydrolases"/>
    <property type="match status" value="2"/>
</dbReference>
<evidence type="ECO:0000256" key="1">
    <source>
        <dbReference type="ARBA" id="ARBA00004202"/>
    </source>
</evidence>
<organism evidence="12 13">
    <name type="scientific">Cohnella cellulosilytica</name>
    <dbReference type="NCBI Taxonomy" id="986710"/>
    <lineage>
        <taxon>Bacteria</taxon>
        <taxon>Bacillati</taxon>
        <taxon>Bacillota</taxon>
        <taxon>Bacilli</taxon>
        <taxon>Bacillales</taxon>
        <taxon>Paenibacillaceae</taxon>
        <taxon>Cohnella</taxon>
    </lineage>
</organism>
<evidence type="ECO:0000313" key="12">
    <source>
        <dbReference type="EMBL" id="MFC7153137.1"/>
    </source>
</evidence>
<keyword evidence="6" id="KW-0547">Nucleotide-binding</keyword>
<evidence type="ECO:0000256" key="2">
    <source>
        <dbReference type="ARBA" id="ARBA00005417"/>
    </source>
</evidence>
<evidence type="ECO:0000256" key="8">
    <source>
        <dbReference type="ARBA" id="ARBA00022967"/>
    </source>
</evidence>
<dbReference type="PANTHER" id="PTHR43553:SF23">
    <property type="entry name" value="ABC TRANSPORTER ATP-BINDING COMPONENT"/>
    <property type="match status" value="1"/>
</dbReference>
<dbReference type="InterPro" id="IPR003439">
    <property type="entry name" value="ABC_transporter-like_ATP-bd"/>
</dbReference>
<keyword evidence="13" id="KW-1185">Reference proteome</keyword>
<feature type="domain" description="ABC transporter" evidence="11">
    <location>
        <begin position="268"/>
        <end position="495"/>
    </location>
</feature>
<dbReference type="GO" id="GO:0005524">
    <property type="term" value="F:ATP binding"/>
    <property type="evidence" value="ECO:0007669"/>
    <property type="project" value="UniProtKB-KW"/>
</dbReference>
<dbReference type="InterPro" id="IPR015856">
    <property type="entry name" value="ABC_transpr_CbiO/EcfA_su"/>
</dbReference>
<evidence type="ECO:0000313" key="13">
    <source>
        <dbReference type="Proteomes" id="UP001596378"/>
    </source>
</evidence>
<reference evidence="13" key="1">
    <citation type="journal article" date="2019" name="Int. J. Syst. Evol. Microbiol.">
        <title>The Global Catalogue of Microorganisms (GCM) 10K type strain sequencing project: providing services to taxonomists for standard genome sequencing and annotation.</title>
        <authorList>
            <consortium name="The Broad Institute Genomics Platform"/>
            <consortium name="The Broad Institute Genome Sequencing Center for Infectious Disease"/>
            <person name="Wu L."/>
            <person name="Ma J."/>
        </authorList>
    </citation>
    <scope>NUCLEOTIDE SEQUENCE [LARGE SCALE GENOMIC DNA]</scope>
    <source>
        <strain evidence="13">KCTC 12907</strain>
    </source>
</reference>
<name>A0ABW2FLJ1_9BACL</name>
<dbReference type="PANTHER" id="PTHR43553">
    <property type="entry name" value="HEAVY METAL TRANSPORTER"/>
    <property type="match status" value="1"/>
</dbReference>
<dbReference type="Proteomes" id="UP001596378">
    <property type="component" value="Unassembled WGS sequence"/>
</dbReference>
<dbReference type="RefSeq" id="WP_378047578.1">
    <property type="nucleotide sequence ID" value="NZ_JBHMDN010000014.1"/>
</dbReference>
<evidence type="ECO:0000256" key="3">
    <source>
        <dbReference type="ARBA" id="ARBA00022448"/>
    </source>
</evidence>
<dbReference type="CDD" id="cd03226">
    <property type="entry name" value="ABC_cobalt_CbiO_domain2"/>
    <property type="match status" value="1"/>
</dbReference>
<feature type="domain" description="ABC transporter" evidence="11">
    <location>
        <begin position="8"/>
        <end position="246"/>
    </location>
</feature>
<evidence type="ECO:0000256" key="10">
    <source>
        <dbReference type="ARBA" id="ARBA00025157"/>
    </source>
</evidence>
<dbReference type="InterPro" id="IPR027417">
    <property type="entry name" value="P-loop_NTPase"/>
</dbReference>
<comment type="subcellular location">
    <subcellularLocation>
        <location evidence="1">Cell membrane</location>
        <topology evidence="1">Peripheral membrane protein</topology>
    </subcellularLocation>
</comment>
<dbReference type="InterPro" id="IPR003593">
    <property type="entry name" value="AAA+_ATPase"/>
</dbReference>
<keyword evidence="3" id="KW-0813">Transport</keyword>
<proteinExistence type="inferred from homology"/>
<comment type="similarity">
    <text evidence="2">Belongs to the ABC transporter superfamily.</text>
</comment>
<dbReference type="SUPFAM" id="SSF52540">
    <property type="entry name" value="P-loop containing nucleoside triphosphate hydrolases"/>
    <property type="match status" value="2"/>
</dbReference>
<accession>A0ABW2FLJ1</accession>
<evidence type="ECO:0000256" key="5">
    <source>
        <dbReference type="ARBA" id="ARBA00022737"/>
    </source>
</evidence>
<dbReference type="PROSITE" id="PS50893">
    <property type="entry name" value="ABC_TRANSPORTER_2"/>
    <property type="match status" value="2"/>
</dbReference>
<keyword evidence="7 12" id="KW-0067">ATP-binding</keyword>